<dbReference type="GO" id="GO:0005576">
    <property type="term" value="C:extracellular region"/>
    <property type="evidence" value="ECO:0007669"/>
    <property type="project" value="TreeGrafter"/>
</dbReference>
<dbReference type="InterPro" id="IPR008502">
    <property type="entry name" value="Prolamin-like"/>
</dbReference>
<evidence type="ECO:0000256" key="1">
    <source>
        <dbReference type="ARBA" id="ARBA00022729"/>
    </source>
</evidence>
<protein>
    <submittedName>
        <fullName evidence="5">Uncharacterized protein LOC108821644</fullName>
    </submittedName>
</protein>
<dbReference type="PANTHER" id="PTHR31181:SF53">
    <property type="entry name" value="EGG CELL-SECRETED-LIKE PROTEIN-RELATED"/>
    <property type="match status" value="1"/>
</dbReference>
<dbReference type="Pfam" id="PF05617">
    <property type="entry name" value="Prolamin_like"/>
    <property type="match status" value="2"/>
</dbReference>
<dbReference type="GO" id="GO:0031982">
    <property type="term" value="C:vesicle"/>
    <property type="evidence" value="ECO:0007669"/>
    <property type="project" value="TreeGrafter"/>
</dbReference>
<dbReference type="GeneID" id="108821644"/>
<organism evidence="4 5">
    <name type="scientific">Raphanus sativus</name>
    <name type="common">Radish</name>
    <name type="synonym">Raphanus raphanistrum var. sativus</name>
    <dbReference type="NCBI Taxonomy" id="3726"/>
    <lineage>
        <taxon>Eukaryota</taxon>
        <taxon>Viridiplantae</taxon>
        <taxon>Streptophyta</taxon>
        <taxon>Embryophyta</taxon>
        <taxon>Tracheophyta</taxon>
        <taxon>Spermatophyta</taxon>
        <taxon>Magnoliopsida</taxon>
        <taxon>eudicotyledons</taxon>
        <taxon>Gunneridae</taxon>
        <taxon>Pentapetalae</taxon>
        <taxon>rosids</taxon>
        <taxon>malvids</taxon>
        <taxon>Brassicales</taxon>
        <taxon>Brassicaceae</taxon>
        <taxon>Brassiceae</taxon>
        <taxon>Raphanus</taxon>
    </lineage>
</organism>
<accession>A0A9W3CFT7</accession>
<dbReference type="KEGG" id="rsz:108821644"/>
<keyword evidence="4" id="KW-1185">Reference proteome</keyword>
<feature type="signal peptide" evidence="2">
    <location>
        <begin position="1"/>
        <end position="28"/>
    </location>
</feature>
<dbReference type="GO" id="GO:0080155">
    <property type="term" value="P:regulation of double fertilization forming a zygote and endosperm"/>
    <property type="evidence" value="ECO:0007669"/>
    <property type="project" value="TreeGrafter"/>
</dbReference>
<evidence type="ECO:0000313" key="4">
    <source>
        <dbReference type="Proteomes" id="UP000504610"/>
    </source>
</evidence>
<feature type="domain" description="Prolamin-like" evidence="3">
    <location>
        <begin position="48"/>
        <end position="109"/>
    </location>
</feature>
<evidence type="ECO:0000313" key="5">
    <source>
        <dbReference type="RefSeq" id="XP_056850365.1"/>
    </source>
</evidence>
<dbReference type="Proteomes" id="UP000504610">
    <property type="component" value="Chromosome 9"/>
</dbReference>
<keyword evidence="1 2" id="KW-0732">Signal</keyword>
<reference evidence="5" key="2">
    <citation type="submission" date="2025-08" db="UniProtKB">
        <authorList>
            <consortium name="RefSeq"/>
        </authorList>
    </citation>
    <scope>IDENTIFICATION</scope>
    <source>
        <tissue evidence="5">Leaf</tissue>
    </source>
</reference>
<dbReference type="AlphaFoldDB" id="A0A9W3CFT7"/>
<gene>
    <name evidence="5" type="primary">LOC108821644</name>
</gene>
<dbReference type="GO" id="GO:0009567">
    <property type="term" value="P:double fertilization forming a zygote and endosperm"/>
    <property type="evidence" value="ECO:0007669"/>
    <property type="project" value="TreeGrafter"/>
</dbReference>
<dbReference type="OrthoDB" id="1887119at2759"/>
<feature type="chain" id="PRO_5040879534" evidence="2">
    <location>
        <begin position="29"/>
        <end position="215"/>
    </location>
</feature>
<proteinExistence type="predicted"/>
<dbReference type="GO" id="GO:2000008">
    <property type="term" value="P:regulation of protein localization to cell surface"/>
    <property type="evidence" value="ECO:0007669"/>
    <property type="project" value="TreeGrafter"/>
</dbReference>
<feature type="domain" description="Prolamin-like" evidence="3">
    <location>
        <begin position="142"/>
        <end position="204"/>
    </location>
</feature>
<evidence type="ECO:0000256" key="2">
    <source>
        <dbReference type="SAM" id="SignalP"/>
    </source>
</evidence>
<name>A0A9W3CFT7_RAPSA</name>
<dbReference type="PANTHER" id="PTHR31181">
    <property type="entry name" value="EGG CELL-SECRETED PROTEIN 1.4"/>
    <property type="match status" value="1"/>
</dbReference>
<reference evidence="4" key="1">
    <citation type="journal article" date="2019" name="Database">
        <title>The radish genome database (RadishGD): an integrated information resource for radish genomics.</title>
        <authorList>
            <person name="Yu H.J."/>
            <person name="Baek S."/>
            <person name="Lee Y.J."/>
            <person name="Cho A."/>
            <person name="Mun J.H."/>
        </authorList>
    </citation>
    <scope>NUCLEOTIDE SEQUENCE [LARGE SCALE GENOMIC DNA]</scope>
    <source>
        <strain evidence="4">cv. WK10039</strain>
    </source>
</reference>
<dbReference type="RefSeq" id="XP_056850365.1">
    <property type="nucleotide sequence ID" value="XM_056994385.1"/>
</dbReference>
<sequence>MEGRIQALVSMILIVTLCATILLQPGLAEVQVTPQFASIPGSPIDLTKCWSSLFSVEGCVIDIYKFAVTGKFGNIKLACCKAFMDVDDKCWPKMFPLNPFFPPLLKNSCARINGAVLTHTRPHQLPTIPGFSLPSSPVDLTKCWSSLTSVQGCVTEIYKSVFTGKFDNVGPVCCKAASAVDAKCWPRMFPLNPFFPRLLKESCSPIINAAAPTHK</sequence>
<evidence type="ECO:0000259" key="3">
    <source>
        <dbReference type="Pfam" id="PF05617"/>
    </source>
</evidence>